<dbReference type="Proteomes" id="UP000198888">
    <property type="component" value="Unassembled WGS sequence"/>
</dbReference>
<reference evidence="1 2" key="1">
    <citation type="submission" date="2016-10" db="EMBL/GenBank/DDBJ databases">
        <authorList>
            <person name="de Groot N.N."/>
        </authorList>
    </citation>
    <scope>NUCLEOTIDE SEQUENCE [LARGE SCALE GENOMIC DNA]</scope>
    <source>
        <strain evidence="1 2">DSM 22187</strain>
    </source>
</reference>
<sequence length="73" mass="7886">MPQVYSGIVASSCNPLNVPIRSAAAAIIAIAARGVAPETAVRIITNVREDEAEFDRDILAAEQQYARTQSVWE</sequence>
<evidence type="ECO:0000313" key="1">
    <source>
        <dbReference type="EMBL" id="SEI59146.1"/>
    </source>
</evidence>
<organism evidence="1 2">
    <name type="scientific">Halohasta litchfieldiae</name>
    <dbReference type="NCBI Taxonomy" id="1073996"/>
    <lineage>
        <taxon>Archaea</taxon>
        <taxon>Methanobacteriati</taxon>
        <taxon>Methanobacteriota</taxon>
        <taxon>Stenosarchaea group</taxon>
        <taxon>Halobacteria</taxon>
        <taxon>Halobacteriales</taxon>
        <taxon>Haloferacaceae</taxon>
        <taxon>Halohasta</taxon>
    </lineage>
</organism>
<proteinExistence type="predicted"/>
<keyword evidence="2" id="KW-1185">Reference proteome</keyword>
<dbReference type="AlphaFoldDB" id="A0A1H6RXG7"/>
<dbReference type="RefSeq" id="WP_089671085.1">
    <property type="nucleotide sequence ID" value="NZ_CP024845.1"/>
</dbReference>
<evidence type="ECO:0000313" key="2">
    <source>
        <dbReference type="Proteomes" id="UP000198888"/>
    </source>
</evidence>
<dbReference type="EMBL" id="FNYR01000003">
    <property type="protein sequence ID" value="SEI59146.1"/>
    <property type="molecule type" value="Genomic_DNA"/>
</dbReference>
<name>A0A1H6RXG7_9EURY</name>
<dbReference type="GeneID" id="35003346"/>
<gene>
    <name evidence="1" type="ORF">SAMN05444271_10396</name>
</gene>
<protein>
    <submittedName>
        <fullName evidence="1">Uncharacterized protein</fullName>
    </submittedName>
</protein>
<dbReference type="STRING" id="1073996.SAMN05444271_10396"/>
<accession>A0A1H6RXG7</accession>